<organism evidence="1 2">
    <name type="scientific">Vaccinium darrowii</name>
    <dbReference type="NCBI Taxonomy" id="229202"/>
    <lineage>
        <taxon>Eukaryota</taxon>
        <taxon>Viridiplantae</taxon>
        <taxon>Streptophyta</taxon>
        <taxon>Embryophyta</taxon>
        <taxon>Tracheophyta</taxon>
        <taxon>Spermatophyta</taxon>
        <taxon>Magnoliopsida</taxon>
        <taxon>eudicotyledons</taxon>
        <taxon>Gunneridae</taxon>
        <taxon>Pentapetalae</taxon>
        <taxon>asterids</taxon>
        <taxon>Ericales</taxon>
        <taxon>Ericaceae</taxon>
        <taxon>Vaccinioideae</taxon>
        <taxon>Vaccinieae</taxon>
        <taxon>Vaccinium</taxon>
    </lineage>
</organism>
<sequence length="471" mass="52859">MGNFEIFPIIFSERCTRNKRLSISTAPASQTPAAPAAVSTVVLSSLSFRSTVPEERKMRFDPRDPEEQMLSFSPWKRGRPETWGPHQIGRHSFREEFDAHTYANIDLDIETKRAAMKASPFVVSLVSLSGGKPLFMGSGTIVDCEEVYGAHLSTSTVLTSASLFITSTGSDALSNDIKVEVYLSDGTKLDGQVYACDFYYNLALIKIESDAMLQPASLRKLDDSISIHPCEIQNELGSKSFQLRPHSDLFPLCPGDEVVALGRYFEEPHEIMAAPGKFSLDSCEFDCKELFRANCKISKCGIGGPSINRNGEVIGINFYDRLCTPFLPINIVLKWLEHFNKYGRFCRRWLGMQMTNLYAARLHQLEKIIQKFPNISKGVLVEEVIEGSPAERAGILDGDVIIRCAGKDVGSFLEFCGRIWDKKKESVKLVVIRASGDRLKLKVKLDEASPDKFYRWPLPEECRVSVKRVRM</sequence>
<name>A0ACB7YVW4_9ERIC</name>
<keyword evidence="2" id="KW-1185">Reference proteome</keyword>
<accession>A0ACB7YVW4</accession>
<comment type="caution">
    <text evidence="1">The sequence shown here is derived from an EMBL/GenBank/DDBJ whole genome shotgun (WGS) entry which is preliminary data.</text>
</comment>
<dbReference type="Proteomes" id="UP000828048">
    <property type="component" value="Chromosome 3"/>
</dbReference>
<gene>
    <name evidence="1" type="ORF">Vadar_014033</name>
</gene>
<protein>
    <submittedName>
        <fullName evidence="1">Uncharacterized protein</fullName>
    </submittedName>
</protein>
<evidence type="ECO:0000313" key="2">
    <source>
        <dbReference type="Proteomes" id="UP000828048"/>
    </source>
</evidence>
<reference evidence="1 2" key="1">
    <citation type="journal article" date="2021" name="Hortic Res">
        <title>High-quality reference genome and annotation aids understanding of berry development for evergreen blueberry (Vaccinium darrowii).</title>
        <authorList>
            <person name="Yu J."/>
            <person name="Hulse-Kemp A.M."/>
            <person name="Babiker E."/>
            <person name="Staton M."/>
        </authorList>
    </citation>
    <scope>NUCLEOTIDE SEQUENCE [LARGE SCALE GENOMIC DNA]</scope>
    <source>
        <strain evidence="2">cv. NJ 8807/NJ 8810</strain>
        <tissue evidence="1">Young leaf</tissue>
    </source>
</reference>
<proteinExistence type="predicted"/>
<evidence type="ECO:0000313" key="1">
    <source>
        <dbReference type="EMBL" id="KAH7857561.1"/>
    </source>
</evidence>
<dbReference type="EMBL" id="CM037153">
    <property type="protein sequence ID" value="KAH7857561.1"/>
    <property type="molecule type" value="Genomic_DNA"/>
</dbReference>